<name>A0ACC6PFR1_9BACL</name>
<accession>A0ACC6PFR1</accession>
<gene>
    <name evidence="1" type="ORF">WKI47_17610</name>
</gene>
<proteinExistence type="predicted"/>
<reference evidence="1" key="1">
    <citation type="submission" date="2024-03" db="EMBL/GenBank/DDBJ databases">
        <title>Whole genome sequecning of epiphytes from Marcgravia umbellata leaves.</title>
        <authorList>
            <person name="Kumar G."/>
            <person name="Savka M.A."/>
        </authorList>
    </citation>
    <scope>NUCLEOTIDE SEQUENCE</scope>
    <source>
        <strain evidence="1">RIT_BL5</strain>
    </source>
</reference>
<organism evidence="1 2">
    <name type="scientific">Saccharibacillus sacchari</name>
    <dbReference type="NCBI Taxonomy" id="456493"/>
    <lineage>
        <taxon>Bacteria</taxon>
        <taxon>Bacillati</taxon>
        <taxon>Bacillota</taxon>
        <taxon>Bacilli</taxon>
        <taxon>Bacillales</taxon>
        <taxon>Paenibacillaceae</taxon>
        <taxon>Saccharibacillus</taxon>
    </lineage>
</organism>
<dbReference type="EMBL" id="JBBKAR010000045">
    <property type="protein sequence ID" value="MEJ8305729.1"/>
    <property type="molecule type" value="Genomic_DNA"/>
</dbReference>
<keyword evidence="2" id="KW-1185">Reference proteome</keyword>
<sequence>MDDSFKVKLLSGFAFPSLLQTEIAKIGYFEDSEIAYLFSFSENGRPEKIRTAKKPPGRRLERPGKTGKERRCSAMSSLFASCMLLGENKCEKATISLPQDRFRKISADMQLILPFEAESLF</sequence>
<evidence type="ECO:0000313" key="2">
    <source>
        <dbReference type="Proteomes" id="UP001380953"/>
    </source>
</evidence>
<comment type="caution">
    <text evidence="1">The sequence shown here is derived from an EMBL/GenBank/DDBJ whole genome shotgun (WGS) entry which is preliminary data.</text>
</comment>
<dbReference type="Proteomes" id="UP001380953">
    <property type="component" value="Unassembled WGS sequence"/>
</dbReference>
<protein>
    <submittedName>
        <fullName evidence="1">Uncharacterized protein</fullName>
    </submittedName>
</protein>
<evidence type="ECO:0000313" key="1">
    <source>
        <dbReference type="EMBL" id="MEJ8305729.1"/>
    </source>
</evidence>